<dbReference type="GO" id="GO:0016787">
    <property type="term" value="F:hydrolase activity"/>
    <property type="evidence" value="ECO:0007669"/>
    <property type="project" value="UniProtKB-KW"/>
</dbReference>
<dbReference type="PROSITE" id="PS51194">
    <property type="entry name" value="HELICASE_CTER"/>
    <property type="match status" value="1"/>
</dbReference>
<dbReference type="Gene3D" id="3.40.50.300">
    <property type="entry name" value="P-loop containing nucleotide triphosphate hydrolases"/>
    <property type="match status" value="2"/>
</dbReference>
<dbReference type="InterPro" id="IPR014014">
    <property type="entry name" value="RNA_helicase_DEAD_Q_motif"/>
</dbReference>
<gene>
    <name evidence="15" type="ORF">CHR90_02505</name>
</gene>
<dbReference type="Pfam" id="PF00270">
    <property type="entry name" value="DEAD"/>
    <property type="match status" value="1"/>
</dbReference>
<dbReference type="InterPro" id="IPR044742">
    <property type="entry name" value="DEAD/DEAH_RhlB"/>
</dbReference>
<dbReference type="SMART" id="SM00487">
    <property type="entry name" value="DEXDc"/>
    <property type="match status" value="1"/>
</dbReference>
<organism evidence="15 16">
    <name type="scientific">Elstera cyanobacteriorum</name>
    <dbReference type="NCBI Taxonomy" id="2022747"/>
    <lineage>
        <taxon>Bacteria</taxon>
        <taxon>Pseudomonadati</taxon>
        <taxon>Pseudomonadota</taxon>
        <taxon>Alphaproteobacteria</taxon>
        <taxon>Rhodospirillales</taxon>
        <taxon>Rhodospirillaceae</taxon>
        <taxon>Elstera</taxon>
    </lineage>
</organism>
<dbReference type="PROSITE" id="PS51195">
    <property type="entry name" value="Q_MOTIF"/>
    <property type="match status" value="1"/>
</dbReference>
<keyword evidence="4" id="KW-0378">Hydrolase</keyword>
<protein>
    <recommendedName>
        <fullName evidence="9">DEAD-box ATP-dependent RNA helicase RhpA</fullName>
        <ecNumber evidence="1">3.6.4.13</ecNumber>
    </recommendedName>
</protein>
<dbReference type="OrthoDB" id="9805696at2"/>
<dbReference type="GO" id="GO:0003676">
    <property type="term" value="F:nucleic acid binding"/>
    <property type="evidence" value="ECO:0007669"/>
    <property type="project" value="InterPro"/>
</dbReference>
<feature type="short sequence motif" description="Q motif" evidence="10">
    <location>
        <begin position="2"/>
        <end position="30"/>
    </location>
</feature>
<evidence type="ECO:0000256" key="1">
    <source>
        <dbReference type="ARBA" id="ARBA00012552"/>
    </source>
</evidence>
<dbReference type="InterPro" id="IPR050079">
    <property type="entry name" value="DEAD_box_RNA_helicase"/>
</dbReference>
<dbReference type="Pfam" id="PF00271">
    <property type="entry name" value="Helicase_C"/>
    <property type="match status" value="1"/>
</dbReference>
<evidence type="ECO:0000259" key="13">
    <source>
        <dbReference type="PROSITE" id="PS51194"/>
    </source>
</evidence>
<comment type="caution">
    <text evidence="15">The sequence shown here is derived from an EMBL/GenBank/DDBJ whole genome shotgun (WGS) entry which is preliminary data.</text>
</comment>
<dbReference type="SUPFAM" id="SSF52540">
    <property type="entry name" value="P-loop containing nucleoside triphosphate hydrolases"/>
    <property type="match status" value="1"/>
</dbReference>
<comment type="catalytic activity">
    <reaction evidence="8">
        <text>ATP + H2O = ADP + phosphate + H(+)</text>
        <dbReference type="Rhea" id="RHEA:13065"/>
        <dbReference type="ChEBI" id="CHEBI:15377"/>
        <dbReference type="ChEBI" id="CHEBI:15378"/>
        <dbReference type="ChEBI" id="CHEBI:30616"/>
        <dbReference type="ChEBI" id="CHEBI:43474"/>
        <dbReference type="ChEBI" id="CHEBI:456216"/>
        <dbReference type="EC" id="3.6.4.13"/>
    </reaction>
</comment>
<feature type="compositionally biased region" description="Basic and acidic residues" evidence="11">
    <location>
        <begin position="368"/>
        <end position="384"/>
    </location>
</feature>
<keyword evidence="16" id="KW-1185">Reference proteome</keyword>
<dbReference type="PROSITE" id="PS51192">
    <property type="entry name" value="HELICASE_ATP_BIND_1"/>
    <property type="match status" value="1"/>
</dbReference>
<dbReference type="GO" id="GO:0005524">
    <property type="term" value="F:ATP binding"/>
    <property type="evidence" value="ECO:0007669"/>
    <property type="project" value="UniProtKB-KW"/>
</dbReference>
<dbReference type="GO" id="GO:0009266">
    <property type="term" value="P:response to temperature stimulus"/>
    <property type="evidence" value="ECO:0007669"/>
    <property type="project" value="UniProtKB-ARBA"/>
</dbReference>
<evidence type="ECO:0000256" key="6">
    <source>
        <dbReference type="ARBA" id="ARBA00022840"/>
    </source>
</evidence>
<keyword evidence="3" id="KW-0547">Nucleotide-binding</keyword>
<evidence type="ECO:0000313" key="15">
    <source>
        <dbReference type="EMBL" id="OYQ21084.1"/>
    </source>
</evidence>
<dbReference type="EC" id="3.6.4.13" evidence="1"/>
<dbReference type="RefSeq" id="WP_094407392.1">
    <property type="nucleotide sequence ID" value="NZ_BMJZ01000012.1"/>
</dbReference>
<comment type="similarity">
    <text evidence="7">Belongs to the DEAD box helicase family.</text>
</comment>
<dbReference type="SMART" id="SM00490">
    <property type="entry name" value="HELICc"/>
    <property type="match status" value="1"/>
</dbReference>
<dbReference type="GO" id="GO:0005829">
    <property type="term" value="C:cytosol"/>
    <property type="evidence" value="ECO:0007669"/>
    <property type="project" value="TreeGrafter"/>
</dbReference>
<dbReference type="InterPro" id="IPR027417">
    <property type="entry name" value="P-loop_NTPase"/>
</dbReference>
<dbReference type="InterPro" id="IPR014001">
    <property type="entry name" value="Helicase_ATP-bd"/>
</dbReference>
<keyword evidence="2" id="KW-0963">Cytoplasm</keyword>
<feature type="region of interest" description="Disordered" evidence="11">
    <location>
        <begin position="368"/>
        <end position="571"/>
    </location>
</feature>
<dbReference type="Proteomes" id="UP000216361">
    <property type="component" value="Unassembled WGS sequence"/>
</dbReference>
<dbReference type="PANTHER" id="PTHR47959:SF13">
    <property type="entry name" value="ATP-DEPENDENT RNA HELICASE RHLE"/>
    <property type="match status" value="1"/>
</dbReference>
<keyword evidence="5" id="KW-0347">Helicase</keyword>
<evidence type="ECO:0000259" key="12">
    <source>
        <dbReference type="PROSITE" id="PS51192"/>
    </source>
</evidence>
<evidence type="ECO:0000256" key="11">
    <source>
        <dbReference type="SAM" id="MobiDB-lite"/>
    </source>
</evidence>
<evidence type="ECO:0000313" key="16">
    <source>
        <dbReference type="Proteomes" id="UP000216361"/>
    </source>
</evidence>
<dbReference type="GO" id="GO:0042255">
    <property type="term" value="P:ribosome assembly"/>
    <property type="evidence" value="ECO:0007669"/>
    <property type="project" value="UniProtKB-ARBA"/>
</dbReference>
<evidence type="ECO:0000256" key="5">
    <source>
        <dbReference type="ARBA" id="ARBA00022806"/>
    </source>
</evidence>
<evidence type="ECO:0000256" key="8">
    <source>
        <dbReference type="ARBA" id="ARBA00047984"/>
    </source>
</evidence>
<dbReference type="InterPro" id="IPR011545">
    <property type="entry name" value="DEAD/DEAH_box_helicase_dom"/>
</dbReference>
<dbReference type="InterPro" id="IPR001650">
    <property type="entry name" value="Helicase_C-like"/>
</dbReference>
<evidence type="ECO:0000256" key="2">
    <source>
        <dbReference type="ARBA" id="ARBA00022490"/>
    </source>
</evidence>
<dbReference type="PANTHER" id="PTHR47959">
    <property type="entry name" value="ATP-DEPENDENT RNA HELICASE RHLE-RELATED"/>
    <property type="match status" value="1"/>
</dbReference>
<evidence type="ECO:0000256" key="10">
    <source>
        <dbReference type="PROSITE-ProRule" id="PRU00552"/>
    </source>
</evidence>
<keyword evidence="6" id="KW-0067">ATP-binding</keyword>
<accession>A0A255XXH7</accession>
<evidence type="ECO:0000259" key="14">
    <source>
        <dbReference type="PROSITE" id="PS51195"/>
    </source>
</evidence>
<feature type="domain" description="DEAD-box RNA helicase Q" evidence="14">
    <location>
        <begin position="2"/>
        <end position="30"/>
    </location>
</feature>
<feature type="domain" description="Helicase C-terminal" evidence="13">
    <location>
        <begin position="235"/>
        <end position="381"/>
    </location>
</feature>
<sequence>MTTFADLGLSQALLASLAQEGYETPTPIQAGAIPTLLAGKDLLGIAQTGTGKTAAFALPILHQLSQSKIRPFKRTCRTLILSPTRELAGQIADNIRLYGRNLPLTTAVVFGGQPIFRQARALERGVDVLVATPGRLLDLVSQNAVFLDKVEILVLDEADQMLDLGFIHPIRQIVSMIPKERQTLLFSATMPDSIAKLAKDLLNQPERVEVTPVATTAERIVQKAIFVDRDDKRGMLAELLNDPAITRSLVFTRTKHGADKVVRHLDSEGIRSEAIHGNKSQPQREKALAAFRNGSVTVLVATDIAARGIDVDGVSHVINFDLPNVPEQYVHRIGRTGRAGREGEAISLVEHEDRPHLRTIETLIRQRLPIDDRRREPRDDHDRAFGPAKRPGRGNGGGGRGRPQGGGEGRSFENRPPRSDRPAAPRGPRPMEARGGDDRPRQDRPFGDRPRQDGPRPDGFRQERSFGDRPRGDRPQGDRPFGDRPRGDRPQGDRPFGDRPRGERPQGDRPFGDRPRGERSFSDRPQGERSDRPRTGDRPKGDRFKGGGQGAPAGRSFSGKPAGRNQRRSGF</sequence>
<feature type="domain" description="Helicase ATP-binding" evidence="12">
    <location>
        <begin position="33"/>
        <end position="208"/>
    </location>
</feature>
<dbReference type="CDD" id="cd00268">
    <property type="entry name" value="DEADc"/>
    <property type="match status" value="1"/>
</dbReference>
<evidence type="ECO:0000256" key="4">
    <source>
        <dbReference type="ARBA" id="ARBA00022801"/>
    </source>
</evidence>
<proteinExistence type="inferred from homology"/>
<feature type="compositionally biased region" description="Gly residues" evidence="11">
    <location>
        <begin position="393"/>
        <end position="409"/>
    </location>
</feature>
<dbReference type="EMBL" id="NOXS01000024">
    <property type="protein sequence ID" value="OYQ21084.1"/>
    <property type="molecule type" value="Genomic_DNA"/>
</dbReference>
<evidence type="ECO:0000256" key="3">
    <source>
        <dbReference type="ARBA" id="ARBA00022741"/>
    </source>
</evidence>
<feature type="compositionally biased region" description="Basic and acidic residues" evidence="11">
    <location>
        <begin position="410"/>
        <end position="545"/>
    </location>
</feature>
<dbReference type="AlphaFoldDB" id="A0A255XXH7"/>
<dbReference type="GO" id="GO:0003724">
    <property type="term" value="F:RNA helicase activity"/>
    <property type="evidence" value="ECO:0007669"/>
    <property type="project" value="UniProtKB-EC"/>
</dbReference>
<evidence type="ECO:0000256" key="9">
    <source>
        <dbReference type="ARBA" id="ARBA00074363"/>
    </source>
</evidence>
<name>A0A255XXH7_9PROT</name>
<evidence type="ECO:0000256" key="7">
    <source>
        <dbReference type="ARBA" id="ARBA00038437"/>
    </source>
</evidence>
<dbReference type="FunFam" id="3.40.50.300:FF:000108">
    <property type="entry name" value="ATP-dependent RNA helicase RhlE"/>
    <property type="match status" value="1"/>
</dbReference>
<dbReference type="CDD" id="cd18787">
    <property type="entry name" value="SF2_C_DEAD"/>
    <property type="match status" value="1"/>
</dbReference>
<reference evidence="15 16" key="1">
    <citation type="submission" date="2017-07" db="EMBL/GenBank/DDBJ databases">
        <title>Elstera cyanobacteriorum sp. nov., a novel bacterium isolated from cyanobacterial aggregates in a eutrophic lake.</title>
        <authorList>
            <person name="Cai H."/>
        </authorList>
    </citation>
    <scope>NUCLEOTIDE SEQUENCE [LARGE SCALE GENOMIC DNA]</scope>
    <source>
        <strain evidence="15 16">TH019</strain>
    </source>
</reference>